<feature type="region of interest" description="Disordered" evidence="2">
    <location>
        <begin position="258"/>
        <end position="295"/>
    </location>
</feature>
<dbReference type="EMBL" id="SUNJ01002829">
    <property type="protein sequence ID" value="TPP65686.1"/>
    <property type="molecule type" value="Genomic_DNA"/>
</dbReference>
<keyword evidence="4" id="KW-1185">Reference proteome</keyword>
<sequence length="374" mass="41755">MGERKGTNKYYPPDFNPNIHKNLNAYHGTHALRERGRKADQGILIIRFEMPFNCWCLTCKNPIGMGVRYNAQKTKVGMYHSTPIYKFTMPCHLCAGTIVIQTDPQNFDYVILEGARRKNQKWDPEENEQVIIADATEKKKLALDAMYHLEHDDKDKAKANSIAPAINQLEVDRQSLKDDFLLNQLARKHFRETKRLALEQAAQDRNLLSRLSLTGSGVQLLPELESDATSAKLMRISQESKPRTKPRVSVDDQAVFEKATGSRSQSMGAPKQLHTPSSNSSLSEGSVSRSGTSGRTVLRPFIRSELLKQRGQVFDCTPTPISKPSSTTSQLLLGVRPKCISSESSTSNSTIQINNAESASKTVDLVAYDDSDEN</sequence>
<comment type="similarity">
    <text evidence="1">Belongs to the CWC16 family.</text>
</comment>
<dbReference type="GO" id="GO:0071014">
    <property type="term" value="C:post-mRNA release spliceosomal complex"/>
    <property type="evidence" value="ECO:0007669"/>
    <property type="project" value="TreeGrafter"/>
</dbReference>
<accession>A0A504YYZ4</accession>
<dbReference type="PANTHER" id="PTHR12111">
    <property type="entry name" value="SPLICING FACTOR YJU2"/>
    <property type="match status" value="1"/>
</dbReference>
<dbReference type="GO" id="GO:0000398">
    <property type="term" value="P:mRNA splicing, via spliceosome"/>
    <property type="evidence" value="ECO:0007669"/>
    <property type="project" value="InterPro"/>
</dbReference>
<dbReference type="AlphaFoldDB" id="A0A504YYZ4"/>
<dbReference type="OrthoDB" id="360327at2759"/>
<reference evidence="3 4" key="1">
    <citation type="submission" date="2019-04" db="EMBL/GenBank/DDBJ databases">
        <title>Annotation for the trematode Fasciola gigantica.</title>
        <authorList>
            <person name="Choi Y.-J."/>
        </authorList>
    </citation>
    <scope>NUCLEOTIDE SEQUENCE [LARGE SCALE GENOMIC DNA]</scope>
    <source>
        <strain evidence="3">Uganda_cow_1</strain>
    </source>
</reference>
<protein>
    <submittedName>
        <fullName evidence="3">Coiled-coil domain-containing protein 94</fullName>
    </submittedName>
</protein>
<evidence type="ECO:0000313" key="3">
    <source>
        <dbReference type="EMBL" id="TPP65686.1"/>
    </source>
</evidence>
<gene>
    <name evidence="3" type="ORF">FGIG_11406</name>
</gene>
<evidence type="ECO:0000313" key="4">
    <source>
        <dbReference type="Proteomes" id="UP000316759"/>
    </source>
</evidence>
<feature type="compositionally biased region" description="Low complexity" evidence="2">
    <location>
        <begin position="277"/>
        <end position="294"/>
    </location>
</feature>
<name>A0A504YYZ4_FASGI</name>
<dbReference type="Pfam" id="PF04502">
    <property type="entry name" value="Saf4_Yju2"/>
    <property type="match status" value="1"/>
</dbReference>
<proteinExistence type="inferred from homology"/>
<organism evidence="3 4">
    <name type="scientific">Fasciola gigantica</name>
    <name type="common">Giant liver fluke</name>
    <dbReference type="NCBI Taxonomy" id="46835"/>
    <lineage>
        <taxon>Eukaryota</taxon>
        <taxon>Metazoa</taxon>
        <taxon>Spiralia</taxon>
        <taxon>Lophotrochozoa</taxon>
        <taxon>Platyhelminthes</taxon>
        <taxon>Trematoda</taxon>
        <taxon>Digenea</taxon>
        <taxon>Plagiorchiida</taxon>
        <taxon>Echinostomata</taxon>
        <taxon>Echinostomatoidea</taxon>
        <taxon>Fasciolidae</taxon>
        <taxon>Fasciola</taxon>
    </lineage>
</organism>
<evidence type="ECO:0000256" key="2">
    <source>
        <dbReference type="SAM" id="MobiDB-lite"/>
    </source>
</evidence>
<dbReference type="STRING" id="46835.A0A504YYZ4"/>
<dbReference type="GO" id="GO:0005684">
    <property type="term" value="C:U2-type spliceosomal complex"/>
    <property type="evidence" value="ECO:0007669"/>
    <property type="project" value="TreeGrafter"/>
</dbReference>
<evidence type="ECO:0000256" key="1">
    <source>
        <dbReference type="ARBA" id="ARBA00005595"/>
    </source>
</evidence>
<comment type="caution">
    <text evidence="3">The sequence shown here is derived from an EMBL/GenBank/DDBJ whole genome shotgun (WGS) entry which is preliminary data.</text>
</comment>
<dbReference type="InterPro" id="IPR007590">
    <property type="entry name" value="Saf4/Yju2"/>
</dbReference>
<dbReference type="Proteomes" id="UP000316759">
    <property type="component" value="Unassembled WGS sequence"/>
</dbReference>
<dbReference type="PANTHER" id="PTHR12111:SF2">
    <property type="entry name" value="SPLICING FACTOR YJU2B-RELATED"/>
    <property type="match status" value="1"/>
</dbReference>